<dbReference type="GO" id="GO:0007059">
    <property type="term" value="P:chromosome segregation"/>
    <property type="evidence" value="ECO:0007669"/>
    <property type="project" value="UniProtKB-KW"/>
</dbReference>
<gene>
    <name evidence="3" type="ORF">LCGC14_2227840</name>
</gene>
<dbReference type="InterPro" id="IPR004437">
    <property type="entry name" value="ParB/RepB/Spo0J"/>
</dbReference>
<protein>
    <recommendedName>
        <fullName evidence="2">ParB-like N-terminal domain-containing protein</fullName>
    </recommendedName>
</protein>
<dbReference type="AlphaFoldDB" id="A0A0F9D927"/>
<dbReference type="PANTHER" id="PTHR33375:SF1">
    <property type="entry name" value="CHROMOSOME-PARTITIONING PROTEIN PARB-RELATED"/>
    <property type="match status" value="1"/>
</dbReference>
<comment type="caution">
    <text evidence="3">The sequence shown here is derived from an EMBL/GenBank/DDBJ whole genome shotgun (WGS) entry which is preliminary data.</text>
</comment>
<dbReference type="EMBL" id="LAZR01029908">
    <property type="protein sequence ID" value="KKL58193.1"/>
    <property type="molecule type" value="Genomic_DNA"/>
</dbReference>
<dbReference type="InterPro" id="IPR036086">
    <property type="entry name" value="ParB/Sulfiredoxin_sf"/>
</dbReference>
<proteinExistence type="predicted"/>
<dbReference type="SUPFAM" id="SSF109709">
    <property type="entry name" value="KorB DNA-binding domain-like"/>
    <property type="match status" value="1"/>
</dbReference>
<dbReference type="NCBIfam" id="TIGR00180">
    <property type="entry name" value="parB_part"/>
    <property type="match status" value="1"/>
</dbReference>
<evidence type="ECO:0000259" key="2">
    <source>
        <dbReference type="SMART" id="SM00470"/>
    </source>
</evidence>
<dbReference type="SUPFAM" id="SSF110849">
    <property type="entry name" value="ParB/Sulfiredoxin"/>
    <property type="match status" value="1"/>
</dbReference>
<evidence type="ECO:0000313" key="3">
    <source>
        <dbReference type="EMBL" id="KKL58193.1"/>
    </source>
</evidence>
<dbReference type="Gene3D" id="3.90.1530.30">
    <property type="match status" value="1"/>
</dbReference>
<evidence type="ECO:0000256" key="1">
    <source>
        <dbReference type="ARBA" id="ARBA00022829"/>
    </source>
</evidence>
<dbReference type="InterPro" id="IPR041468">
    <property type="entry name" value="HTH_ParB/Spo0J"/>
</dbReference>
<dbReference type="Pfam" id="PF17762">
    <property type="entry name" value="HTH_ParB"/>
    <property type="match status" value="1"/>
</dbReference>
<dbReference type="SMART" id="SM00470">
    <property type="entry name" value="ParB"/>
    <property type="match status" value="1"/>
</dbReference>
<dbReference type="PANTHER" id="PTHR33375">
    <property type="entry name" value="CHROMOSOME-PARTITIONING PROTEIN PARB-RELATED"/>
    <property type="match status" value="1"/>
</dbReference>
<dbReference type="InterPro" id="IPR003115">
    <property type="entry name" value="ParB_N"/>
</dbReference>
<organism evidence="3">
    <name type="scientific">marine sediment metagenome</name>
    <dbReference type="NCBI Taxonomy" id="412755"/>
    <lineage>
        <taxon>unclassified sequences</taxon>
        <taxon>metagenomes</taxon>
        <taxon>ecological metagenomes</taxon>
    </lineage>
</organism>
<dbReference type="GO" id="GO:0003677">
    <property type="term" value="F:DNA binding"/>
    <property type="evidence" value="ECO:0007669"/>
    <property type="project" value="InterPro"/>
</dbReference>
<feature type="domain" description="ParB-like N-terminal" evidence="2">
    <location>
        <begin position="5"/>
        <end position="94"/>
    </location>
</feature>
<accession>A0A0F9D927</accession>
<dbReference type="Gene3D" id="1.10.10.2830">
    <property type="match status" value="1"/>
</dbReference>
<reference evidence="3" key="1">
    <citation type="journal article" date="2015" name="Nature">
        <title>Complex archaea that bridge the gap between prokaryotes and eukaryotes.</title>
        <authorList>
            <person name="Spang A."/>
            <person name="Saw J.H."/>
            <person name="Jorgensen S.L."/>
            <person name="Zaremba-Niedzwiedzka K."/>
            <person name="Martijn J."/>
            <person name="Lind A.E."/>
            <person name="van Eijk R."/>
            <person name="Schleper C."/>
            <person name="Guy L."/>
            <person name="Ettema T.J."/>
        </authorList>
    </citation>
    <scope>NUCLEOTIDE SEQUENCE</scope>
</reference>
<dbReference type="Pfam" id="PF02195">
    <property type="entry name" value="ParB_N"/>
    <property type="match status" value="1"/>
</dbReference>
<dbReference type="InterPro" id="IPR050336">
    <property type="entry name" value="Chromosome_partition/occlusion"/>
</dbReference>
<name>A0A0F9D927_9ZZZZ</name>
<keyword evidence="1" id="KW-0159">Chromosome partition</keyword>
<dbReference type="GO" id="GO:0005694">
    <property type="term" value="C:chromosome"/>
    <property type="evidence" value="ECO:0007669"/>
    <property type="project" value="TreeGrafter"/>
</dbReference>
<sequence length="264" mass="30066">MSQIKYINLADIRLPEFEAHKSINNDQISEISKSIKEIGIIEPIIVRKVNKQIEIVAGCIRYRAAKLAGLKALPCIILQLNDDEAEILKLHENLKRIDLDHIDQGHTFVMMQEKFNMTEETIAASSGKSTAYVSQHISLVNIDAYLSAAVKNKTLSFSQARELLQVKDKSTRKQLMQYCQRDGATIEVLRTWIKEYNDQQAIKPSSSEQSPAAPLKYETVQDFRKCEACDKKVPLGHIRQVFYCPECYNAIKQAIENEKTKQHG</sequence>